<reference evidence="1 2" key="1">
    <citation type="journal article" date="2013" name="Genome Biol.">
        <title>Genome of Acanthamoeba castellanii highlights extensive lateral gene transfer and early evolution of tyrosine kinase signaling.</title>
        <authorList>
            <person name="Clarke M."/>
            <person name="Lohan A.J."/>
            <person name="Liu B."/>
            <person name="Lagkouvardos I."/>
            <person name="Roy S."/>
            <person name="Zafar N."/>
            <person name="Bertelli C."/>
            <person name="Schilde C."/>
            <person name="Kianianmomeni A."/>
            <person name="Burglin T.R."/>
            <person name="Frech C."/>
            <person name="Turcotte B."/>
            <person name="Kopec K.O."/>
            <person name="Synnott J.M."/>
            <person name="Choo C."/>
            <person name="Paponov I."/>
            <person name="Finkler A."/>
            <person name="Soon Heng Tan C."/>
            <person name="Hutchins A.P."/>
            <person name="Weinmeier T."/>
            <person name="Rattei T."/>
            <person name="Chu J.S."/>
            <person name="Gimenez G."/>
            <person name="Irimia M."/>
            <person name="Rigden D.J."/>
            <person name="Fitzpatrick D.A."/>
            <person name="Lorenzo-Morales J."/>
            <person name="Bateman A."/>
            <person name="Chiu C.H."/>
            <person name="Tang P."/>
            <person name="Hegemann P."/>
            <person name="Fromm H."/>
            <person name="Raoult D."/>
            <person name="Greub G."/>
            <person name="Miranda-Saavedra D."/>
            <person name="Chen N."/>
            <person name="Nash P."/>
            <person name="Ginger M.L."/>
            <person name="Horn M."/>
            <person name="Schaap P."/>
            <person name="Caler L."/>
            <person name="Loftus B."/>
        </authorList>
    </citation>
    <scope>NUCLEOTIDE SEQUENCE [LARGE SCALE GENOMIC DNA]</scope>
    <source>
        <strain evidence="1 2">Neff</strain>
    </source>
</reference>
<keyword evidence="2" id="KW-1185">Reference proteome</keyword>
<proteinExistence type="predicted"/>
<dbReference type="EMBL" id="KB007830">
    <property type="protein sequence ID" value="ELR24353.1"/>
    <property type="molecule type" value="Genomic_DNA"/>
</dbReference>
<sequence>MRFLTSPSPVTRNSSGCTNLFCKVARWILSFIFCLNGTKTIGFYSGYNDTGEAFLFCSGDTTTCLASNSSWTYFGGVLTMEVSSKACPLPSSASSLRWGSSFVALAWAWLTGPSA</sequence>
<evidence type="ECO:0000313" key="1">
    <source>
        <dbReference type="EMBL" id="ELR24353.1"/>
    </source>
</evidence>
<dbReference type="Proteomes" id="UP000011083">
    <property type="component" value="Unassembled WGS sequence"/>
</dbReference>
<accession>L8HI31</accession>
<dbReference type="RefSeq" id="XP_004354050.1">
    <property type="nucleotide sequence ID" value="XM_004353998.1"/>
</dbReference>
<dbReference type="AlphaFoldDB" id="L8HI31"/>
<protein>
    <submittedName>
        <fullName evidence="1">Uncharacterized protein</fullName>
    </submittedName>
</protein>
<evidence type="ECO:0000313" key="2">
    <source>
        <dbReference type="Proteomes" id="UP000011083"/>
    </source>
</evidence>
<dbReference type="VEuPathDB" id="AmoebaDB:ACA1_165640"/>
<gene>
    <name evidence="1" type="ORF">ACA1_165640</name>
</gene>
<dbReference type="KEGG" id="acan:ACA1_165640"/>
<name>L8HI31_ACACF</name>
<dbReference type="GeneID" id="14925376"/>
<organism evidence="1 2">
    <name type="scientific">Acanthamoeba castellanii (strain ATCC 30010 / Neff)</name>
    <dbReference type="NCBI Taxonomy" id="1257118"/>
    <lineage>
        <taxon>Eukaryota</taxon>
        <taxon>Amoebozoa</taxon>
        <taxon>Discosea</taxon>
        <taxon>Longamoebia</taxon>
        <taxon>Centramoebida</taxon>
        <taxon>Acanthamoebidae</taxon>
        <taxon>Acanthamoeba</taxon>
    </lineage>
</organism>